<dbReference type="SUPFAM" id="SSF102114">
    <property type="entry name" value="Radical SAM enzymes"/>
    <property type="match status" value="1"/>
</dbReference>
<evidence type="ECO:0000256" key="10">
    <source>
        <dbReference type="ARBA" id="ARBA00023004"/>
    </source>
</evidence>
<dbReference type="RefSeq" id="WP_379787658.1">
    <property type="nucleotide sequence ID" value="NZ_JBHSHL010000013.1"/>
</dbReference>
<comment type="similarity">
    <text evidence="2 13">Belongs to the radical SAM superfamily. Biotin synthase family.</text>
</comment>
<evidence type="ECO:0000256" key="5">
    <source>
        <dbReference type="ARBA" id="ARBA00022679"/>
    </source>
</evidence>
<keyword evidence="4 13" id="KW-0004">4Fe-4S</keyword>
<feature type="binding site" evidence="13">
    <location>
        <position position="66"/>
    </location>
    <ligand>
        <name>[4Fe-4S] cluster</name>
        <dbReference type="ChEBI" id="CHEBI:49883"/>
        <note>4Fe-4S-S-AdoMet</note>
    </ligand>
</feature>
<dbReference type="Proteomes" id="UP001595916">
    <property type="component" value="Unassembled WGS sequence"/>
</dbReference>
<feature type="binding site" evidence="13">
    <location>
        <position position="69"/>
    </location>
    <ligand>
        <name>[4Fe-4S] cluster</name>
        <dbReference type="ChEBI" id="CHEBI:49883"/>
        <note>4Fe-4S-S-AdoMet</note>
    </ligand>
</feature>
<dbReference type="InterPro" id="IPR007197">
    <property type="entry name" value="rSAM"/>
</dbReference>
<evidence type="ECO:0000256" key="11">
    <source>
        <dbReference type="ARBA" id="ARBA00023014"/>
    </source>
</evidence>
<dbReference type="PANTHER" id="PTHR22976">
    <property type="entry name" value="BIOTIN SYNTHASE"/>
    <property type="match status" value="1"/>
</dbReference>
<reference evidence="16" key="1">
    <citation type="journal article" date="2019" name="Int. J. Syst. Evol. Microbiol.">
        <title>The Global Catalogue of Microorganisms (GCM) 10K type strain sequencing project: providing services to taxonomists for standard genome sequencing and annotation.</title>
        <authorList>
            <consortium name="The Broad Institute Genomics Platform"/>
            <consortium name="The Broad Institute Genome Sequencing Center for Infectious Disease"/>
            <person name="Wu L."/>
            <person name="Ma J."/>
        </authorList>
    </citation>
    <scope>NUCLEOTIDE SEQUENCE [LARGE SCALE GENOMIC DNA]</scope>
    <source>
        <strain evidence="16">CCUG 46385</strain>
    </source>
</reference>
<feature type="binding site" evidence="13">
    <location>
        <position position="268"/>
    </location>
    <ligand>
        <name>[2Fe-2S] cluster</name>
        <dbReference type="ChEBI" id="CHEBI:190135"/>
    </ligand>
</feature>
<dbReference type="Gene3D" id="3.20.20.70">
    <property type="entry name" value="Aldolase class I"/>
    <property type="match status" value="1"/>
</dbReference>
<evidence type="ECO:0000256" key="2">
    <source>
        <dbReference type="ARBA" id="ARBA00010765"/>
    </source>
</evidence>
<dbReference type="InterPro" id="IPR024177">
    <property type="entry name" value="Biotin_synthase"/>
</dbReference>
<dbReference type="PIRSF" id="PIRSF001619">
    <property type="entry name" value="Biotin_synth"/>
    <property type="match status" value="1"/>
</dbReference>
<accession>A0ABV9QKJ0</accession>
<comment type="pathway">
    <text evidence="1 13">Cofactor biosynthesis; biotin biosynthesis; biotin from 7,8-diaminononanoate: step 2/2.</text>
</comment>
<keyword evidence="5 13" id="KW-0808">Transferase</keyword>
<comment type="cofactor">
    <cofactor evidence="13">
        <name>[4Fe-4S] cluster</name>
        <dbReference type="ChEBI" id="CHEBI:49883"/>
    </cofactor>
    <text evidence="13">Binds 1 [4Fe-4S] cluster. The cluster is coordinated with 3 cysteines and an exchangeable S-adenosyl-L-methionine.</text>
</comment>
<comment type="subunit">
    <text evidence="13">Homodimer.</text>
</comment>
<evidence type="ECO:0000256" key="3">
    <source>
        <dbReference type="ARBA" id="ARBA00012236"/>
    </source>
</evidence>
<keyword evidence="16" id="KW-1185">Reference proteome</keyword>
<keyword evidence="9 13" id="KW-0093">Biotin biosynthesis</keyword>
<dbReference type="EC" id="2.8.1.6" evidence="3 13"/>
<protein>
    <recommendedName>
        <fullName evidence="3 13">Biotin synthase</fullName>
        <ecNumber evidence="3 13">2.8.1.6</ecNumber>
    </recommendedName>
</protein>
<gene>
    <name evidence="13 15" type="primary">bioB</name>
    <name evidence="15" type="ORF">ACFO4R_03645</name>
</gene>
<dbReference type="HAMAP" id="MF_01694">
    <property type="entry name" value="BioB"/>
    <property type="match status" value="1"/>
</dbReference>
<evidence type="ECO:0000256" key="9">
    <source>
        <dbReference type="ARBA" id="ARBA00022756"/>
    </source>
</evidence>
<dbReference type="InterPro" id="IPR058240">
    <property type="entry name" value="rSAM_sf"/>
</dbReference>
<evidence type="ECO:0000256" key="12">
    <source>
        <dbReference type="ARBA" id="ARBA00051157"/>
    </source>
</evidence>
<feature type="binding site" evidence="13">
    <location>
        <position position="106"/>
    </location>
    <ligand>
        <name>[2Fe-2S] cluster</name>
        <dbReference type="ChEBI" id="CHEBI:190135"/>
    </ligand>
</feature>
<dbReference type="GO" id="GO:0004076">
    <property type="term" value="F:biotin synthase activity"/>
    <property type="evidence" value="ECO:0007669"/>
    <property type="project" value="UniProtKB-EC"/>
</dbReference>
<evidence type="ECO:0000256" key="8">
    <source>
        <dbReference type="ARBA" id="ARBA00022723"/>
    </source>
</evidence>
<keyword evidence="7 13" id="KW-0001">2Fe-2S</keyword>
<dbReference type="EMBL" id="JBHSHL010000013">
    <property type="protein sequence ID" value="MFC4804166.1"/>
    <property type="molecule type" value="Genomic_DNA"/>
</dbReference>
<dbReference type="InterPro" id="IPR006638">
    <property type="entry name" value="Elp3/MiaA/NifB-like_rSAM"/>
</dbReference>
<keyword evidence="8 13" id="KW-0479">Metal-binding</keyword>
<evidence type="ECO:0000256" key="4">
    <source>
        <dbReference type="ARBA" id="ARBA00022485"/>
    </source>
</evidence>
<proteinExistence type="inferred from homology"/>
<keyword evidence="11 13" id="KW-0411">Iron-sulfur</keyword>
<keyword evidence="10 13" id="KW-0408">Iron</keyword>
<sequence>MSRIQELKNKVMEGGIISRQEALELYRSPLEELCKAANEIRERFCKEVFDVCTIVNAKSGRCSEDCKYCSQSVHYKTLSSQYPLLDTEELKKQAKYNADRGVLRYSLVTSGRALEGQELDRVCESVREIKKEVDIEICASFGLVGKEALRKMKEAGIGRIHCNLESSESYFPNICTTHTYREKIEVIQNALEEGLSVCSGGIMGLGETVEDRIDMLIDLRELGIRSIPVNFLNPIQGTPYENNEALCEEEKRRIVAVCRFLLPRAAVRLAGGRGLSKDKGRSCFKSGANAVISGDMLTTAGITIEKDMEMIKDLGYKVALFDQE</sequence>
<evidence type="ECO:0000256" key="6">
    <source>
        <dbReference type="ARBA" id="ARBA00022691"/>
    </source>
</evidence>
<keyword evidence="6 13" id="KW-0949">S-adenosyl-L-methionine</keyword>
<evidence type="ECO:0000313" key="16">
    <source>
        <dbReference type="Proteomes" id="UP001595916"/>
    </source>
</evidence>
<dbReference type="SFLD" id="SFLDG01060">
    <property type="entry name" value="BATS_domain_containing"/>
    <property type="match status" value="1"/>
</dbReference>
<comment type="catalytic activity">
    <reaction evidence="12 13">
        <text>(4R,5S)-dethiobiotin + (sulfur carrier)-SH + 2 reduced [2Fe-2S]-[ferredoxin] + 2 S-adenosyl-L-methionine = (sulfur carrier)-H + biotin + 2 5'-deoxyadenosine + 2 L-methionine + 2 oxidized [2Fe-2S]-[ferredoxin]</text>
        <dbReference type="Rhea" id="RHEA:22060"/>
        <dbReference type="Rhea" id="RHEA-COMP:10000"/>
        <dbReference type="Rhea" id="RHEA-COMP:10001"/>
        <dbReference type="Rhea" id="RHEA-COMP:14737"/>
        <dbReference type="Rhea" id="RHEA-COMP:14739"/>
        <dbReference type="ChEBI" id="CHEBI:17319"/>
        <dbReference type="ChEBI" id="CHEBI:29917"/>
        <dbReference type="ChEBI" id="CHEBI:33737"/>
        <dbReference type="ChEBI" id="CHEBI:33738"/>
        <dbReference type="ChEBI" id="CHEBI:57586"/>
        <dbReference type="ChEBI" id="CHEBI:57844"/>
        <dbReference type="ChEBI" id="CHEBI:59789"/>
        <dbReference type="ChEBI" id="CHEBI:64428"/>
        <dbReference type="ChEBI" id="CHEBI:149473"/>
        <dbReference type="EC" id="2.8.1.6"/>
    </reaction>
</comment>
<evidence type="ECO:0000256" key="1">
    <source>
        <dbReference type="ARBA" id="ARBA00004942"/>
    </source>
</evidence>
<dbReference type="Pfam" id="PF06968">
    <property type="entry name" value="BATS"/>
    <property type="match status" value="1"/>
</dbReference>
<comment type="caution">
    <text evidence="15">The sequence shown here is derived from an EMBL/GenBank/DDBJ whole genome shotgun (WGS) entry which is preliminary data.</text>
</comment>
<dbReference type="Pfam" id="PF04055">
    <property type="entry name" value="Radical_SAM"/>
    <property type="match status" value="1"/>
</dbReference>
<feature type="binding site" evidence="13">
    <location>
        <position position="138"/>
    </location>
    <ligand>
        <name>[2Fe-2S] cluster</name>
        <dbReference type="ChEBI" id="CHEBI:190135"/>
    </ligand>
</feature>
<dbReference type="PROSITE" id="PS51918">
    <property type="entry name" value="RADICAL_SAM"/>
    <property type="match status" value="1"/>
</dbReference>
<feature type="binding site" evidence="13">
    <location>
        <position position="198"/>
    </location>
    <ligand>
        <name>[2Fe-2S] cluster</name>
        <dbReference type="ChEBI" id="CHEBI:190135"/>
    </ligand>
</feature>
<dbReference type="NCBIfam" id="TIGR00433">
    <property type="entry name" value="bioB"/>
    <property type="match status" value="1"/>
</dbReference>
<evidence type="ECO:0000259" key="14">
    <source>
        <dbReference type="PROSITE" id="PS51918"/>
    </source>
</evidence>
<dbReference type="PANTHER" id="PTHR22976:SF2">
    <property type="entry name" value="BIOTIN SYNTHASE, MITOCHONDRIAL"/>
    <property type="match status" value="1"/>
</dbReference>
<evidence type="ECO:0000313" key="15">
    <source>
        <dbReference type="EMBL" id="MFC4804166.1"/>
    </source>
</evidence>
<dbReference type="SFLD" id="SFLDG01278">
    <property type="entry name" value="biotin_synthase_like"/>
    <property type="match status" value="1"/>
</dbReference>
<evidence type="ECO:0000256" key="7">
    <source>
        <dbReference type="ARBA" id="ARBA00022714"/>
    </source>
</evidence>
<evidence type="ECO:0000256" key="13">
    <source>
        <dbReference type="HAMAP-Rule" id="MF_01694"/>
    </source>
</evidence>
<dbReference type="SMART" id="SM00876">
    <property type="entry name" value="BATS"/>
    <property type="match status" value="1"/>
</dbReference>
<dbReference type="InterPro" id="IPR010722">
    <property type="entry name" value="BATS_dom"/>
</dbReference>
<name>A0ABV9QKJ0_9FIRM</name>
<dbReference type="InterPro" id="IPR002684">
    <property type="entry name" value="Biotin_synth/BioAB"/>
</dbReference>
<comment type="cofactor">
    <cofactor evidence="13">
        <name>[2Fe-2S] cluster</name>
        <dbReference type="ChEBI" id="CHEBI:190135"/>
    </cofactor>
    <text evidence="13">Binds 1 [2Fe-2S] cluster. The cluster is coordinated with 3 cysteines and 1 arginine.</text>
</comment>
<organism evidence="15 16">
    <name type="scientific">Filifactor villosus</name>
    <dbReference type="NCBI Taxonomy" id="29374"/>
    <lineage>
        <taxon>Bacteria</taxon>
        <taxon>Bacillati</taxon>
        <taxon>Bacillota</taxon>
        <taxon>Clostridia</taxon>
        <taxon>Peptostreptococcales</taxon>
        <taxon>Filifactoraceae</taxon>
        <taxon>Filifactor</taxon>
    </lineage>
</organism>
<dbReference type="SMART" id="SM00729">
    <property type="entry name" value="Elp3"/>
    <property type="match status" value="1"/>
</dbReference>
<comment type="function">
    <text evidence="13">Catalyzes the conversion of dethiobiotin (DTB) to biotin by the insertion of a sulfur atom into dethiobiotin via a radical-based mechanism.</text>
</comment>
<dbReference type="InterPro" id="IPR013785">
    <property type="entry name" value="Aldolase_TIM"/>
</dbReference>
<feature type="binding site" evidence="13">
    <location>
        <position position="62"/>
    </location>
    <ligand>
        <name>[4Fe-4S] cluster</name>
        <dbReference type="ChEBI" id="CHEBI:49883"/>
        <note>4Fe-4S-S-AdoMet</note>
    </ligand>
</feature>
<feature type="domain" description="Radical SAM core" evidence="14">
    <location>
        <begin position="44"/>
        <end position="273"/>
    </location>
</feature>
<dbReference type="SFLD" id="SFLDS00029">
    <property type="entry name" value="Radical_SAM"/>
    <property type="match status" value="1"/>
</dbReference>
<dbReference type="CDD" id="cd01335">
    <property type="entry name" value="Radical_SAM"/>
    <property type="match status" value="1"/>
</dbReference>